<name>A0A1R2AX26_9CILI</name>
<comment type="caution">
    <text evidence="1">The sequence shown here is derived from an EMBL/GenBank/DDBJ whole genome shotgun (WGS) entry which is preliminary data.</text>
</comment>
<dbReference type="AlphaFoldDB" id="A0A1R2AX26"/>
<organism evidence="1 2">
    <name type="scientific">Stentor coeruleus</name>
    <dbReference type="NCBI Taxonomy" id="5963"/>
    <lineage>
        <taxon>Eukaryota</taxon>
        <taxon>Sar</taxon>
        <taxon>Alveolata</taxon>
        <taxon>Ciliophora</taxon>
        <taxon>Postciliodesmatophora</taxon>
        <taxon>Heterotrichea</taxon>
        <taxon>Heterotrichida</taxon>
        <taxon>Stentoridae</taxon>
        <taxon>Stentor</taxon>
    </lineage>
</organism>
<sequence>MLEILFLLAVKGFEIFTIPKEGSSLSPIANCKSAFNPATNEIIIFGGQDTTILEYLNSFYAFNIETLVWGEIIPQSYENPPGLILGEIFLVDSKKILLFFGKTADTISSEVYSFDLKTNRWAVENLSGYNIEGRMNYAFADYLYNNTRCLAIYGGLTSKGVDNGLFM</sequence>
<evidence type="ECO:0000313" key="1">
    <source>
        <dbReference type="EMBL" id="OMJ69068.1"/>
    </source>
</evidence>
<dbReference type="SUPFAM" id="SSF117281">
    <property type="entry name" value="Kelch motif"/>
    <property type="match status" value="1"/>
</dbReference>
<evidence type="ECO:0000313" key="2">
    <source>
        <dbReference type="Proteomes" id="UP000187209"/>
    </source>
</evidence>
<dbReference type="Pfam" id="PF24681">
    <property type="entry name" value="Kelch_KLHDC2_KLHL20_DRC7"/>
    <property type="match status" value="1"/>
</dbReference>
<protein>
    <submittedName>
        <fullName evidence="1">Uncharacterized protein</fullName>
    </submittedName>
</protein>
<proteinExistence type="predicted"/>
<reference evidence="1 2" key="1">
    <citation type="submission" date="2016-11" db="EMBL/GenBank/DDBJ databases">
        <title>The macronuclear genome of Stentor coeruleus: a giant cell with tiny introns.</title>
        <authorList>
            <person name="Slabodnick M."/>
            <person name="Ruby J.G."/>
            <person name="Reiff S.B."/>
            <person name="Swart E.C."/>
            <person name="Gosai S."/>
            <person name="Prabakaran S."/>
            <person name="Witkowska E."/>
            <person name="Larue G.E."/>
            <person name="Fisher S."/>
            <person name="Freeman R.M."/>
            <person name="Gunawardena J."/>
            <person name="Chu W."/>
            <person name="Stover N.A."/>
            <person name="Gregory B.D."/>
            <person name="Nowacki M."/>
            <person name="Derisi J."/>
            <person name="Roy S.W."/>
            <person name="Marshall W.F."/>
            <person name="Sood P."/>
        </authorList>
    </citation>
    <scope>NUCLEOTIDE SEQUENCE [LARGE SCALE GENOMIC DNA]</scope>
    <source>
        <strain evidence="1">WM001</strain>
    </source>
</reference>
<dbReference type="InterPro" id="IPR015915">
    <property type="entry name" value="Kelch-typ_b-propeller"/>
</dbReference>
<dbReference type="Proteomes" id="UP000187209">
    <property type="component" value="Unassembled WGS sequence"/>
</dbReference>
<accession>A0A1R2AX26</accession>
<dbReference type="EMBL" id="MPUH01001244">
    <property type="protein sequence ID" value="OMJ69068.1"/>
    <property type="molecule type" value="Genomic_DNA"/>
</dbReference>
<dbReference type="OrthoDB" id="432528at2759"/>
<dbReference type="Gene3D" id="2.120.10.80">
    <property type="entry name" value="Kelch-type beta propeller"/>
    <property type="match status" value="1"/>
</dbReference>
<keyword evidence="2" id="KW-1185">Reference proteome</keyword>
<gene>
    <name evidence="1" type="ORF">SteCoe_33304</name>
</gene>